<name>A0A2H3L009_9CHLR</name>
<dbReference type="OrthoDB" id="9819490at2"/>
<organism evidence="2 3">
    <name type="scientific">Candidatus Chloroploca asiatica</name>
    <dbReference type="NCBI Taxonomy" id="1506545"/>
    <lineage>
        <taxon>Bacteria</taxon>
        <taxon>Bacillati</taxon>
        <taxon>Chloroflexota</taxon>
        <taxon>Chloroflexia</taxon>
        <taxon>Chloroflexales</taxon>
        <taxon>Chloroflexineae</taxon>
        <taxon>Oscillochloridaceae</taxon>
        <taxon>Candidatus Chloroploca</taxon>
    </lineage>
</organism>
<dbReference type="Proteomes" id="UP000220922">
    <property type="component" value="Unassembled WGS sequence"/>
</dbReference>
<protein>
    <submittedName>
        <fullName evidence="2">Uncharacterized protein</fullName>
    </submittedName>
</protein>
<evidence type="ECO:0000313" key="3">
    <source>
        <dbReference type="Proteomes" id="UP000220922"/>
    </source>
</evidence>
<feature type="transmembrane region" description="Helical" evidence="1">
    <location>
        <begin position="32"/>
        <end position="54"/>
    </location>
</feature>
<proteinExistence type="predicted"/>
<gene>
    <name evidence="2" type="ORF">A9Q02_20945</name>
</gene>
<reference evidence="2 3" key="1">
    <citation type="submission" date="2016-05" db="EMBL/GenBank/DDBJ databases">
        <authorList>
            <person name="Lavstsen T."/>
            <person name="Jespersen J.S."/>
        </authorList>
    </citation>
    <scope>NUCLEOTIDE SEQUENCE [LARGE SCALE GENOMIC DNA]</scope>
    <source>
        <strain evidence="2 3">B7-9</strain>
    </source>
</reference>
<accession>A0A2H3L009</accession>
<evidence type="ECO:0000313" key="2">
    <source>
        <dbReference type="EMBL" id="PDW01413.1"/>
    </source>
</evidence>
<comment type="caution">
    <text evidence="2">The sequence shown here is derived from an EMBL/GenBank/DDBJ whole genome shotgun (WGS) entry which is preliminary data.</text>
</comment>
<keyword evidence="3" id="KW-1185">Reference proteome</keyword>
<dbReference type="RefSeq" id="WP_097650320.1">
    <property type="nucleotide sequence ID" value="NZ_LYXE01000003.1"/>
</dbReference>
<dbReference type="AlphaFoldDB" id="A0A2H3L009"/>
<sequence length="233" mass="25401">MKGASLTESIRPVRAQMDLDVGRLTVREAVQLVGFTVGLLFVATLGALLLWLVWPDYYEDWSGVRLVFASFAGSVVLFSGGMAVLVARLTIEDWKEYRLRLADWHAVAIEAYENNGGREVVKEMTVWDLTPSMTLHTLAVALACHRRAVQGTSAPWSVRELTGPIMLGGHRLGSVSKGAAEEFGRDLSTLGLIAGRGPGKAGQWAAQSEGEVIDLVVSNWKRLGKATIEHDEQ</sequence>
<keyword evidence="1" id="KW-1133">Transmembrane helix</keyword>
<dbReference type="EMBL" id="LYXE01000003">
    <property type="protein sequence ID" value="PDW01413.1"/>
    <property type="molecule type" value="Genomic_DNA"/>
</dbReference>
<keyword evidence="1" id="KW-0472">Membrane</keyword>
<feature type="transmembrane region" description="Helical" evidence="1">
    <location>
        <begin position="66"/>
        <end position="91"/>
    </location>
</feature>
<keyword evidence="1" id="KW-0812">Transmembrane</keyword>
<evidence type="ECO:0000256" key="1">
    <source>
        <dbReference type="SAM" id="Phobius"/>
    </source>
</evidence>